<reference evidence="1 2" key="1">
    <citation type="journal article" date="2017" name="Nat. Commun.">
        <title>'ARMAN' archaea depend on association with euryarchaeal host in culture and in situ.</title>
        <authorList>
            <person name="Golyshina O."/>
            <person name="Toshchakov S."/>
            <person name="Makarova K."/>
            <person name="Gavrilov S."/>
            <person name="Korzhenkov A."/>
            <person name="La Cono V."/>
            <person name="Arcadi E."/>
            <person name="Nechitaylo T."/>
            <person name="Ferrer M."/>
            <person name="Kublanov I."/>
            <person name="Wolf Y."/>
            <person name="Yakimov M."/>
            <person name="Golyshin P."/>
            <person name="Slesarev A."/>
            <person name="Kozyavkin S."/>
        </authorList>
    </citation>
    <scope>NUCLEOTIDE SEQUENCE [LARGE SCALE GENOMIC DNA]</scope>
    <source>
        <strain evidence="1 2">Mia14</strain>
    </source>
</reference>
<dbReference type="EMBL" id="CP019964">
    <property type="protein sequence ID" value="ASI13745.1"/>
    <property type="molecule type" value="Genomic_DNA"/>
</dbReference>
<keyword evidence="2" id="KW-1185">Reference proteome</keyword>
<dbReference type="RefSeq" id="WP_124216877.1">
    <property type="nucleotide sequence ID" value="NZ_CP019964.1"/>
</dbReference>
<evidence type="ECO:0000313" key="2">
    <source>
        <dbReference type="Proteomes" id="UP000197679"/>
    </source>
</evidence>
<accession>A0A218NMP8</accession>
<dbReference type="Proteomes" id="UP000197679">
    <property type="component" value="Chromosome"/>
</dbReference>
<name>A0A218NMP8_9ARCH</name>
<evidence type="ECO:0000313" key="1">
    <source>
        <dbReference type="EMBL" id="ASI13745.1"/>
    </source>
</evidence>
<protein>
    <submittedName>
        <fullName evidence="1">Uncharacterized protein</fullName>
    </submittedName>
</protein>
<sequence length="203" mass="23553">MNGDCGDSVYDYLVLLSEGKTIKDSMNSLKKGISTATDNDEVDGTIPEFNGKTVIFRRKEIGRWDYQAFDLPVYKTKNGFMSVLLIRRDLVNSIIAKQLLTDDNDLIVYKKYKFLIFKINRYELERTIKTISYRIAYFYKENLKKKGLPFDQSLLPVYIEKPANDSDVLHAIYGEFQTIKANLEIELKRIADKQYNSTFVSSH</sequence>
<gene>
    <name evidence="1" type="ORF">Mia14_0427</name>
</gene>
<dbReference type="KEGG" id="marh:Mia14_0427"/>
<dbReference type="AlphaFoldDB" id="A0A218NMP8"/>
<organism evidence="1 2">
    <name type="scientific">Candidatus Mancarchaeum acidiphilum</name>
    <dbReference type="NCBI Taxonomy" id="1920749"/>
    <lineage>
        <taxon>Archaea</taxon>
        <taxon>Candidatus Micrarchaeota</taxon>
        <taxon>Candidatus Mancarchaeum</taxon>
    </lineage>
</organism>
<dbReference type="GeneID" id="33313982"/>
<proteinExistence type="predicted"/>